<accession>A0A4Y9JAS7</accession>
<proteinExistence type="predicted"/>
<gene>
    <name evidence="1" type="ORF">E4T82_09825</name>
</gene>
<dbReference type="RefSeq" id="WP_135182650.1">
    <property type="nucleotide sequence ID" value="NZ_JADGKZ010000017.1"/>
</dbReference>
<reference evidence="1 2" key="1">
    <citation type="submission" date="2019-03" db="EMBL/GenBank/DDBJ databases">
        <title>Diversity of the mouse oral microbiome.</title>
        <authorList>
            <person name="Joseph S."/>
            <person name="Aduse-Opoku J."/>
            <person name="Curtis M."/>
            <person name="Wade W."/>
            <person name="Hashim A."/>
        </authorList>
    </citation>
    <scope>NUCLEOTIDE SEQUENCE [LARGE SCALE GENOMIC DNA]</scope>
    <source>
        <strain evidence="1 2">WM131</strain>
    </source>
</reference>
<dbReference type="EMBL" id="SPPD01000017">
    <property type="protein sequence ID" value="TFU97059.1"/>
    <property type="molecule type" value="Genomic_DNA"/>
</dbReference>
<dbReference type="OrthoDB" id="2225033at2"/>
<evidence type="ECO:0000313" key="2">
    <source>
        <dbReference type="Proteomes" id="UP000297253"/>
    </source>
</evidence>
<comment type="caution">
    <text evidence="1">The sequence shown here is derived from an EMBL/GenBank/DDBJ whole genome shotgun (WGS) entry which is preliminary data.</text>
</comment>
<dbReference type="AlphaFoldDB" id="A0A4Y9JAS7"/>
<organism evidence="1 2">
    <name type="scientific">Streptococcus cuniculi</name>
    <dbReference type="NCBI Taxonomy" id="1432788"/>
    <lineage>
        <taxon>Bacteria</taxon>
        <taxon>Bacillati</taxon>
        <taxon>Bacillota</taxon>
        <taxon>Bacilli</taxon>
        <taxon>Lactobacillales</taxon>
        <taxon>Streptococcaceae</taxon>
        <taxon>Streptococcus</taxon>
    </lineage>
</organism>
<sequence>MEYKVELNSIDQFQAWSGGARTLATVKERGDIEELTNLCEELFSGTTPTQVEINDWLWFNDDFIFRALGYNDLVEDDE</sequence>
<dbReference type="Proteomes" id="UP000297253">
    <property type="component" value="Unassembled WGS sequence"/>
</dbReference>
<name>A0A4Y9JAS7_9STRE</name>
<evidence type="ECO:0000313" key="1">
    <source>
        <dbReference type="EMBL" id="TFU97059.1"/>
    </source>
</evidence>
<protein>
    <submittedName>
        <fullName evidence="1">Uncharacterized protein</fullName>
    </submittedName>
</protein>